<dbReference type="Proteomes" id="UP000479190">
    <property type="component" value="Unassembled WGS sequence"/>
</dbReference>
<gene>
    <name evidence="2" type="ORF">TBRA_LOCUS9714</name>
</gene>
<name>A0A6H5IMN8_9HYME</name>
<sequence>MNKSYDKYERCVGEKAPICGLCGRHTDTPGDYVFGPLYMSNCPVMTSRDHHVIERSKSRDHHVIKRSRSKGHVITSRDHHVIEMSKSRDHHVIERSRSKGHVMTSRDHHVIERSKSRDDHAMITSSKGQGQKVKRSRDVITWRRYYLII</sequence>
<feature type="compositionally biased region" description="Basic and acidic residues" evidence="1">
    <location>
        <begin position="104"/>
        <end position="121"/>
    </location>
</feature>
<keyword evidence="3" id="KW-1185">Reference proteome</keyword>
<evidence type="ECO:0000313" key="3">
    <source>
        <dbReference type="Proteomes" id="UP000479190"/>
    </source>
</evidence>
<organism evidence="2 3">
    <name type="scientific">Trichogramma brassicae</name>
    <dbReference type="NCBI Taxonomy" id="86971"/>
    <lineage>
        <taxon>Eukaryota</taxon>
        <taxon>Metazoa</taxon>
        <taxon>Ecdysozoa</taxon>
        <taxon>Arthropoda</taxon>
        <taxon>Hexapoda</taxon>
        <taxon>Insecta</taxon>
        <taxon>Pterygota</taxon>
        <taxon>Neoptera</taxon>
        <taxon>Endopterygota</taxon>
        <taxon>Hymenoptera</taxon>
        <taxon>Apocrita</taxon>
        <taxon>Proctotrupomorpha</taxon>
        <taxon>Chalcidoidea</taxon>
        <taxon>Trichogrammatidae</taxon>
        <taxon>Trichogramma</taxon>
    </lineage>
</organism>
<dbReference type="EMBL" id="CADCXV010000878">
    <property type="protein sequence ID" value="CAB0037909.1"/>
    <property type="molecule type" value="Genomic_DNA"/>
</dbReference>
<protein>
    <submittedName>
        <fullName evidence="2">Uncharacterized protein</fullName>
    </submittedName>
</protein>
<evidence type="ECO:0000256" key="1">
    <source>
        <dbReference type="SAM" id="MobiDB-lite"/>
    </source>
</evidence>
<dbReference type="OrthoDB" id="5977959at2759"/>
<reference evidence="2 3" key="1">
    <citation type="submission" date="2020-02" db="EMBL/GenBank/DDBJ databases">
        <authorList>
            <person name="Ferguson B K."/>
        </authorList>
    </citation>
    <scope>NUCLEOTIDE SEQUENCE [LARGE SCALE GENOMIC DNA]</scope>
</reference>
<proteinExistence type="predicted"/>
<dbReference type="AlphaFoldDB" id="A0A6H5IMN8"/>
<evidence type="ECO:0000313" key="2">
    <source>
        <dbReference type="EMBL" id="CAB0037909.1"/>
    </source>
</evidence>
<accession>A0A6H5IMN8</accession>
<feature type="region of interest" description="Disordered" evidence="1">
    <location>
        <begin position="97"/>
        <end position="132"/>
    </location>
</feature>